<dbReference type="Proteomes" id="UP000656813">
    <property type="component" value="Unassembled WGS sequence"/>
</dbReference>
<protein>
    <submittedName>
        <fullName evidence="2">Transcriptional regulator</fullName>
    </submittedName>
</protein>
<dbReference type="PANTHER" id="PTHR33677">
    <property type="entry name" value="TRANSCRIPTIONAL REPRESSOR FRMR-RELATED"/>
    <property type="match status" value="1"/>
</dbReference>
<keyword evidence="3" id="KW-1185">Reference proteome</keyword>
<dbReference type="Pfam" id="PF02583">
    <property type="entry name" value="Trns_repr_metal"/>
    <property type="match status" value="1"/>
</dbReference>
<name>A0A8J2ZX25_9BACL</name>
<evidence type="ECO:0000256" key="1">
    <source>
        <dbReference type="SAM" id="MobiDB-lite"/>
    </source>
</evidence>
<dbReference type="EMBL" id="BMFV01000019">
    <property type="protein sequence ID" value="GGH83917.1"/>
    <property type="molecule type" value="Genomic_DNA"/>
</dbReference>
<proteinExistence type="predicted"/>
<dbReference type="AlphaFoldDB" id="A0A8J2ZX25"/>
<gene>
    <name evidence="2" type="ORF">GCM10007096_25790</name>
</gene>
<comment type="caution">
    <text evidence="2">The sequence shown here is derived from an EMBL/GenBank/DDBJ whole genome shotgun (WGS) entry which is preliminary data.</text>
</comment>
<sequence>MEKEKSMQPEKHPLLPRSEKEKQAMINRLKRVEGQIRGLQKMVEDDRYCLDILVQLSAVQAALKKVGLGLMERHTKMCVSHAIKNGDGDEYIEELMRVIQQISK</sequence>
<evidence type="ECO:0000313" key="3">
    <source>
        <dbReference type="Proteomes" id="UP000656813"/>
    </source>
</evidence>
<dbReference type="PANTHER" id="PTHR33677:SF3">
    <property type="entry name" value="COPPER-SENSING TRANSCRIPTIONAL REPRESSOR RICR"/>
    <property type="match status" value="1"/>
</dbReference>
<feature type="region of interest" description="Disordered" evidence="1">
    <location>
        <begin position="1"/>
        <end position="21"/>
    </location>
</feature>
<evidence type="ECO:0000313" key="2">
    <source>
        <dbReference type="EMBL" id="GGH83917.1"/>
    </source>
</evidence>
<reference evidence="2" key="1">
    <citation type="journal article" date="2014" name="Int. J. Syst. Evol. Microbiol.">
        <title>Complete genome sequence of Corynebacterium casei LMG S-19264T (=DSM 44701T), isolated from a smear-ripened cheese.</title>
        <authorList>
            <consortium name="US DOE Joint Genome Institute (JGI-PGF)"/>
            <person name="Walter F."/>
            <person name="Albersmeier A."/>
            <person name="Kalinowski J."/>
            <person name="Ruckert C."/>
        </authorList>
    </citation>
    <scope>NUCLEOTIDE SEQUENCE</scope>
    <source>
        <strain evidence="2">CGMCC 1.12777</strain>
    </source>
</reference>
<dbReference type="GO" id="GO:0003677">
    <property type="term" value="F:DNA binding"/>
    <property type="evidence" value="ECO:0007669"/>
    <property type="project" value="InterPro"/>
</dbReference>
<dbReference type="InterPro" id="IPR038390">
    <property type="entry name" value="Metal_Tscrpt_repr_sf"/>
</dbReference>
<dbReference type="Gene3D" id="1.20.58.1000">
    <property type="entry name" value="Metal-sensitive repressor, helix protomer"/>
    <property type="match status" value="1"/>
</dbReference>
<dbReference type="InterPro" id="IPR003735">
    <property type="entry name" value="Metal_Tscrpt_repr"/>
</dbReference>
<reference evidence="2" key="2">
    <citation type="submission" date="2020-09" db="EMBL/GenBank/DDBJ databases">
        <authorList>
            <person name="Sun Q."/>
            <person name="Zhou Y."/>
        </authorList>
    </citation>
    <scope>NUCLEOTIDE SEQUENCE</scope>
    <source>
        <strain evidence="2">CGMCC 1.12777</strain>
    </source>
</reference>
<dbReference type="GO" id="GO:0046872">
    <property type="term" value="F:metal ion binding"/>
    <property type="evidence" value="ECO:0007669"/>
    <property type="project" value="InterPro"/>
</dbReference>
<accession>A0A8J2ZX25</accession>
<dbReference type="RefSeq" id="WP_188497784.1">
    <property type="nucleotide sequence ID" value="NZ_BMFV01000019.1"/>
</dbReference>
<organism evidence="2 3">
    <name type="scientific">Pullulanibacillus pueri</name>
    <dbReference type="NCBI Taxonomy" id="1437324"/>
    <lineage>
        <taxon>Bacteria</taxon>
        <taxon>Bacillati</taxon>
        <taxon>Bacillota</taxon>
        <taxon>Bacilli</taxon>
        <taxon>Bacillales</taxon>
        <taxon>Sporolactobacillaceae</taxon>
        <taxon>Pullulanibacillus</taxon>
    </lineage>
</organism>
<dbReference type="GO" id="GO:0045892">
    <property type="term" value="P:negative regulation of DNA-templated transcription"/>
    <property type="evidence" value="ECO:0007669"/>
    <property type="project" value="UniProtKB-ARBA"/>
</dbReference>